<keyword evidence="2" id="KW-1185">Reference proteome</keyword>
<gene>
    <name evidence="1" type="ORF">NNJEOMEG_02789</name>
</gene>
<evidence type="ECO:0000313" key="2">
    <source>
        <dbReference type="Proteomes" id="UP000494245"/>
    </source>
</evidence>
<dbReference type="RefSeq" id="WP_173085515.1">
    <property type="nucleotide sequence ID" value="NZ_BLTE01000013.1"/>
</dbReference>
<comment type="caution">
    <text evidence="1">The sequence shown here is derived from an EMBL/GenBank/DDBJ whole genome shotgun (WGS) entry which is preliminary data.</text>
</comment>
<reference evidence="1 2" key="1">
    <citation type="submission" date="2020-04" db="EMBL/GenBank/DDBJ databases">
        <authorList>
            <consortium name="Desulfovibrio sp. FSS-1 genome sequencing consortium"/>
            <person name="Shimoshige H."/>
            <person name="Kobayashi H."/>
            <person name="Maekawa T."/>
        </authorList>
    </citation>
    <scope>NUCLEOTIDE SEQUENCE [LARGE SCALE GENOMIC DNA]</scope>
    <source>
        <strain evidence="1 2">SIID29052-01</strain>
    </source>
</reference>
<sequence length="577" mass="63251">MAHIQLLGMAESKSPEPLEPTQILVKDTLIKSIILDDVFLPLRADALAAHIAALDSPHGVVLYGCGALARALADGHGPTLREAGATFIVTDSPGEASFRGFPLGKAALLPPDTPRVLLLSGSYEAAMRQELAFLPPSAVTTLEEAVCRGCTEALLDKARARIHQEAEGLAAELRERFPDLERTVCFIDPELTMPYLETYARLRGQGHAVVLLSRSHVPSMVPGKEMVARGYADFFHQAPSLHFLWVLAERLCGLVRFGLVNLWGLCYTYPLVNRVLAGSSGPVAVWLDTVLTQVIREEGMREFLLSTQDIDLPRAHQLERTLFARAGGVISRIPPRQLEETRALHASDAPCLTFYRPLLPVGDGRRVRPPLRGRAPRVIFVCSPHTRSDVTSHVAWTLEGIHEPIAALTGQGVEFSIFNPLDVGGGYESLRRAAEENPLLSYSPAIHPEALLEEIAAHDFVWLARKVEPGGSGYHRTHLPLTIFQAVAAGTPVIVSPELAYLGELTLAHNLGFTLPYEDWGAARERMEAFDSQRSVEDIRTFRDTLSPERAAAQLAAFYETVRQRHKAVNGHAPGPR</sequence>
<accession>A0A6V8LWF8</accession>
<dbReference type="Gene3D" id="3.40.50.2000">
    <property type="entry name" value="Glycogen Phosphorylase B"/>
    <property type="match status" value="1"/>
</dbReference>
<evidence type="ECO:0008006" key="3">
    <source>
        <dbReference type="Google" id="ProtNLM"/>
    </source>
</evidence>
<proteinExistence type="predicted"/>
<evidence type="ECO:0000313" key="1">
    <source>
        <dbReference type="EMBL" id="GFK94941.1"/>
    </source>
</evidence>
<dbReference type="SUPFAM" id="SSF53756">
    <property type="entry name" value="UDP-Glycosyltransferase/glycogen phosphorylase"/>
    <property type="match status" value="1"/>
</dbReference>
<dbReference type="Proteomes" id="UP000494245">
    <property type="component" value="Unassembled WGS sequence"/>
</dbReference>
<reference evidence="1 2" key="2">
    <citation type="submission" date="2020-05" db="EMBL/GenBank/DDBJ databases">
        <title>Draft genome sequence of Desulfovibrio sp. strainFSS-1.</title>
        <authorList>
            <person name="Shimoshige H."/>
            <person name="Kobayashi H."/>
            <person name="Maekawa T."/>
        </authorList>
    </citation>
    <scope>NUCLEOTIDE SEQUENCE [LARGE SCALE GENOMIC DNA]</scope>
    <source>
        <strain evidence="1 2">SIID29052-01</strain>
    </source>
</reference>
<dbReference type="EMBL" id="BLTE01000013">
    <property type="protein sequence ID" value="GFK94941.1"/>
    <property type="molecule type" value="Genomic_DNA"/>
</dbReference>
<name>A0A6V8LWF8_9BACT</name>
<organism evidence="1 2">
    <name type="scientific">Fundidesulfovibrio magnetotacticus</name>
    <dbReference type="NCBI Taxonomy" id="2730080"/>
    <lineage>
        <taxon>Bacteria</taxon>
        <taxon>Pseudomonadati</taxon>
        <taxon>Thermodesulfobacteriota</taxon>
        <taxon>Desulfovibrionia</taxon>
        <taxon>Desulfovibrionales</taxon>
        <taxon>Desulfovibrionaceae</taxon>
        <taxon>Fundidesulfovibrio</taxon>
    </lineage>
</organism>
<protein>
    <recommendedName>
        <fullName evidence="3">Glycosyltransferase</fullName>
    </recommendedName>
</protein>
<dbReference type="AlphaFoldDB" id="A0A6V8LWF8"/>